<dbReference type="PANTHER" id="PTHR18898:SF2">
    <property type="entry name" value="NUCLEOPROTEIN TPR"/>
    <property type="match status" value="1"/>
</dbReference>
<comment type="caution">
    <text evidence="2">The sequence shown here is derived from an EMBL/GenBank/DDBJ whole genome shotgun (WGS) entry which is preliminary data.</text>
</comment>
<gene>
    <name evidence="2" type="ORF">ZIOFF_075178</name>
</gene>
<dbReference type="GO" id="GO:0006406">
    <property type="term" value="P:mRNA export from nucleus"/>
    <property type="evidence" value="ECO:0007669"/>
    <property type="project" value="TreeGrafter"/>
</dbReference>
<sequence>MPLFLSEEEFRLISDDATAVAQSADAAIRDLHRQLDTLKAESDASSIAAEQNCALFEQRYETLSSDLAQVRAENAQLSSSLEKRFSEIADAQAEKHQLHLKAIAKDGETERLSLEVGEVNKSKRHLLELLEQKDAEVREKNTTLQSYLDKIINLTESAAEKEARLLDLEAECARARFTCNCVNQSERQINEYSSSLKHSTERVDELELKNASLEKELCSSKDSAATNEVQLTSELSTVSIIFDSVWHIDGANDVEMDDLVVMTIFQA</sequence>
<reference evidence="2 3" key="1">
    <citation type="submission" date="2020-08" db="EMBL/GenBank/DDBJ databases">
        <title>Plant Genome Project.</title>
        <authorList>
            <person name="Zhang R.-G."/>
        </authorList>
    </citation>
    <scope>NUCLEOTIDE SEQUENCE [LARGE SCALE GENOMIC DNA]</scope>
    <source>
        <tissue evidence="2">Rhizome</tissue>
    </source>
</reference>
<dbReference type="AlphaFoldDB" id="A0A8J5ERM3"/>
<dbReference type="Proteomes" id="UP000734854">
    <property type="component" value="Unassembled WGS sequence"/>
</dbReference>
<feature type="coiled-coil region" evidence="1">
    <location>
        <begin position="144"/>
        <end position="216"/>
    </location>
</feature>
<keyword evidence="3" id="KW-1185">Reference proteome</keyword>
<evidence type="ECO:0000313" key="2">
    <source>
        <dbReference type="EMBL" id="KAG6466994.1"/>
    </source>
</evidence>
<dbReference type="GO" id="GO:0005643">
    <property type="term" value="C:nuclear pore"/>
    <property type="evidence" value="ECO:0007669"/>
    <property type="project" value="TreeGrafter"/>
</dbReference>
<proteinExistence type="predicted"/>
<feature type="coiled-coil region" evidence="1">
    <location>
        <begin position="21"/>
        <end position="80"/>
    </location>
</feature>
<organism evidence="2 3">
    <name type="scientific">Zingiber officinale</name>
    <name type="common">Ginger</name>
    <name type="synonym">Amomum zingiber</name>
    <dbReference type="NCBI Taxonomy" id="94328"/>
    <lineage>
        <taxon>Eukaryota</taxon>
        <taxon>Viridiplantae</taxon>
        <taxon>Streptophyta</taxon>
        <taxon>Embryophyta</taxon>
        <taxon>Tracheophyta</taxon>
        <taxon>Spermatophyta</taxon>
        <taxon>Magnoliopsida</taxon>
        <taxon>Liliopsida</taxon>
        <taxon>Zingiberales</taxon>
        <taxon>Zingiberaceae</taxon>
        <taxon>Zingiber</taxon>
    </lineage>
</organism>
<evidence type="ECO:0000256" key="1">
    <source>
        <dbReference type="SAM" id="Coils"/>
    </source>
</evidence>
<accession>A0A8J5ERM3</accession>
<name>A0A8J5ERM3_ZINOF</name>
<dbReference type="GO" id="GO:0017056">
    <property type="term" value="F:structural constituent of nuclear pore"/>
    <property type="evidence" value="ECO:0007669"/>
    <property type="project" value="TreeGrafter"/>
</dbReference>
<protein>
    <submittedName>
        <fullName evidence="2">Uncharacterized protein</fullName>
    </submittedName>
</protein>
<keyword evidence="1" id="KW-0175">Coiled coil</keyword>
<evidence type="ECO:0000313" key="3">
    <source>
        <dbReference type="Proteomes" id="UP000734854"/>
    </source>
</evidence>
<dbReference type="EMBL" id="JACMSC010000097">
    <property type="protein sequence ID" value="KAG6466994.1"/>
    <property type="molecule type" value="Genomic_DNA"/>
</dbReference>
<dbReference type="PANTHER" id="PTHR18898">
    <property type="entry name" value="NUCLEOPROTEIN TPR-RELATED"/>
    <property type="match status" value="1"/>
</dbReference>